<protein>
    <recommendedName>
        <fullName evidence="6">LPXTG-domain-containing protein</fullName>
    </recommendedName>
</protein>
<feature type="chain" id="PRO_5046853510" description="LPXTG-domain-containing protein" evidence="3">
    <location>
        <begin position="19"/>
        <end position="410"/>
    </location>
</feature>
<keyword evidence="2" id="KW-0812">Transmembrane</keyword>
<evidence type="ECO:0000313" key="5">
    <source>
        <dbReference type="Proteomes" id="UP001408356"/>
    </source>
</evidence>
<feature type="signal peptide" evidence="3">
    <location>
        <begin position="1"/>
        <end position="18"/>
    </location>
</feature>
<evidence type="ECO:0000256" key="1">
    <source>
        <dbReference type="SAM" id="MobiDB-lite"/>
    </source>
</evidence>
<evidence type="ECO:0000313" key="4">
    <source>
        <dbReference type="EMBL" id="KAK9416045.1"/>
    </source>
</evidence>
<accession>A0ABR2UN32</accession>
<gene>
    <name evidence="4" type="ORF">SUNI508_09818</name>
</gene>
<feature type="region of interest" description="Disordered" evidence="1">
    <location>
        <begin position="328"/>
        <end position="410"/>
    </location>
</feature>
<comment type="caution">
    <text evidence="4">The sequence shown here is derived from an EMBL/GenBank/DDBJ whole genome shotgun (WGS) entry which is preliminary data.</text>
</comment>
<name>A0ABR2UN32_9PEZI</name>
<evidence type="ECO:0008006" key="6">
    <source>
        <dbReference type="Google" id="ProtNLM"/>
    </source>
</evidence>
<keyword evidence="5" id="KW-1185">Reference proteome</keyword>
<proteinExistence type="predicted"/>
<evidence type="ECO:0000256" key="3">
    <source>
        <dbReference type="SAM" id="SignalP"/>
    </source>
</evidence>
<evidence type="ECO:0000256" key="2">
    <source>
        <dbReference type="SAM" id="Phobius"/>
    </source>
</evidence>
<keyword evidence="2" id="KW-1133">Transmembrane helix</keyword>
<dbReference type="EMBL" id="JARVKF010000409">
    <property type="protein sequence ID" value="KAK9416045.1"/>
    <property type="molecule type" value="Genomic_DNA"/>
</dbReference>
<reference evidence="4 5" key="1">
    <citation type="journal article" date="2024" name="J. Plant Pathol.">
        <title>Sequence and assembly of the genome of Seiridium unicorne, isolate CBS 538.82, causal agent of cypress canker disease.</title>
        <authorList>
            <person name="Scali E."/>
            <person name="Rocca G.D."/>
            <person name="Danti R."/>
            <person name="Garbelotto M."/>
            <person name="Barberini S."/>
            <person name="Baroncelli R."/>
            <person name="Emiliani G."/>
        </authorList>
    </citation>
    <scope>NUCLEOTIDE SEQUENCE [LARGE SCALE GENOMIC DNA]</scope>
    <source>
        <strain evidence="4 5">BM-138-508</strain>
    </source>
</reference>
<feature type="transmembrane region" description="Helical" evidence="2">
    <location>
        <begin position="212"/>
        <end position="237"/>
    </location>
</feature>
<feature type="compositionally biased region" description="Basic and acidic residues" evidence="1">
    <location>
        <begin position="399"/>
        <end position="410"/>
    </location>
</feature>
<organism evidence="4 5">
    <name type="scientific">Seiridium unicorne</name>
    <dbReference type="NCBI Taxonomy" id="138068"/>
    <lineage>
        <taxon>Eukaryota</taxon>
        <taxon>Fungi</taxon>
        <taxon>Dikarya</taxon>
        <taxon>Ascomycota</taxon>
        <taxon>Pezizomycotina</taxon>
        <taxon>Sordariomycetes</taxon>
        <taxon>Xylariomycetidae</taxon>
        <taxon>Amphisphaeriales</taxon>
        <taxon>Sporocadaceae</taxon>
        <taxon>Seiridium</taxon>
    </lineage>
</organism>
<keyword evidence="3" id="KW-0732">Signal</keyword>
<keyword evidence="2" id="KW-0472">Membrane</keyword>
<sequence length="410" mass="43800">MEATLALALSAFYGVASAVLVTTDSPCGTKCGNVLDSTSESDLVCKDSDYSSAAGIVWQSCLTCESTSSYSTKVGKTTYTDLQSMLYNMRFATSTCLFGDSLGSTPCITTTACQPLLSALEYDGLASNVTAYGYCSLWSSEQVAKCDQCLSNMEYGHQFQNYINVLDGACKMQPTAGTTLAIQGNIFSSDVVSVTTPTPTASVTPSGPSGPLTLGAIVGVAIGGVAFILGVLGFCIVMNGKRRRRAYLHRREEQRKNWPSPGGAGEMFETPVSQRPLRGWDESPISATTDATYPRYFSPYSSQYNSPVSAVEGPKHQQWPATATRNIGVALSPDGDKSHHSWGDKGKDKLQVERDAYEMQEGSNSGGSLNDYVPPPPPNAPVLSHPGYGRHGPSPQRSLTEEDFRSGRAM</sequence>
<dbReference type="Proteomes" id="UP001408356">
    <property type="component" value="Unassembled WGS sequence"/>
</dbReference>
<feature type="compositionally biased region" description="Basic and acidic residues" evidence="1">
    <location>
        <begin position="334"/>
        <end position="357"/>
    </location>
</feature>